<accession>A0A428WMD9</accession>
<gene>
    <name evidence="5" type="ORF">DMA12_17080</name>
</gene>
<dbReference type="RefSeq" id="WP_020639824.1">
    <property type="nucleotide sequence ID" value="NZ_QHHU01000021.1"/>
</dbReference>
<evidence type="ECO:0000256" key="3">
    <source>
        <dbReference type="ARBA" id="ARBA00023163"/>
    </source>
</evidence>
<evidence type="ECO:0000313" key="5">
    <source>
        <dbReference type="EMBL" id="RSM44251.1"/>
    </source>
</evidence>
<dbReference type="GO" id="GO:0000976">
    <property type="term" value="F:transcription cis-regulatory region binding"/>
    <property type="evidence" value="ECO:0007669"/>
    <property type="project" value="TreeGrafter"/>
</dbReference>
<dbReference type="Proteomes" id="UP000286716">
    <property type="component" value="Unassembled WGS sequence"/>
</dbReference>
<keyword evidence="2" id="KW-0238">DNA-binding</keyword>
<dbReference type="InterPro" id="IPR046335">
    <property type="entry name" value="LacI/GalR-like_sensor"/>
</dbReference>
<dbReference type="InterPro" id="IPR028082">
    <property type="entry name" value="Peripla_BP_I"/>
</dbReference>
<dbReference type="OrthoDB" id="3258243at2"/>
<dbReference type="PROSITE" id="PS50932">
    <property type="entry name" value="HTH_LACI_2"/>
    <property type="match status" value="1"/>
</dbReference>
<dbReference type="Pfam" id="PF13377">
    <property type="entry name" value="Peripla_BP_3"/>
    <property type="match status" value="1"/>
</dbReference>
<dbReference type="SUPFAM" id="SSF53822">
    <property type="entry name" value="Periplasmic binding protein-like I"/>
    <property type="match status" value="1"/>
</dbReference>
<dbReference type="InterPro" id="IPR010982">
    <property type="entry name" value="Lambda_DNA-bd_dom_sf"/>
</dbReference>
<evidence type="ECO:0000256" key="2">
    <source>
        <dbReference type="ARBA" id="ARBA00023125"/>
    </source>
</evidence>
<feature type="domain" description="HTH lacI-type" evidence="4">
    <location>
        <begin position="14"/>
        <end position="70"/>
    </location>
</feature>
<protein>
    <submittedName>
        <fullName evidence="5">LacI family transcriptional regulator</fullName>
    </submittedName>
</protein>
<dbReference type="CDD" id="cd01392">
    <property type="entry name" value="HTH_LacI"/>
    <property type="match status" value="1"/>
</dbReference>
<dbReference type="SUPFAM" id="SSF47413">
    <property type="entry name" value="lambda repressor-like DNA-binding domains"/>
    <property type="match status" value="1"/>
</dbReference>
<keyword evidence="6" id="KW-1185">Reference proteome</keyword>
<dbReference type="PANTHER" id="PTHR30146">
    <property type="entry name" value="LACI-RELATED TRANSCRIPTIONAL REPRESSOR"/>
    <property type="match status" value="1"/>
</dbReference>
<dbReference type="AlphaFoldDB" id="A0A428WMD9"/>
<dbReference type="Gene3D" id="1.10.260.40">
    <property type="entry name" value="lambda repressor-like DNA-binding domains"/>
    <property type="match status" value="1"/>
</dbReference>
<proteinExistence type="predicted"/>
<organism evidence="5 6">
    <name type="scientific">Amycolatopsis balhimycina DSM 5908</name>
    <dbReference type="NCBI Taxonomy" id="1081091"/>
    <lineage>
        <taxon>Bacteria</taxon>
        <taxon>Bacillati</taxon>
        <taxon>Actinomycetota</taxon>
        <taxon>Actinomycetes</taxon>
        <taxon>Pseudonocardiales</taxon>
        <taxon>Pseudonocardiaceae</taxon>
        <taxon>Amycolatopsis</taxon>
    </lineage>
</organism>
<sequence>MVDGDVKDKNGRRVTAADVARSIGVSRATVGYVLNDTPGARISPETRERVLEAAERLGYQPSTVAQALARGRSRVVLIVLPDWPLEFSLRTQLDEAARVLDEAGYATITYTHHESEHAQPLWKLVEPEVVVGLIPFTPDEVRSIRAAGITRIVPDPDDHLELDAMPVVLAGPQLQVRHLASLGHRKLAFAATPDMRLAGLSAVRQRAVEREAARLGLDLLDARPIDYRDDDLAGVLHEWLAAGVTGVAAFNDEVAGTIVGAAVRAGIPVPEGLAVIGHDNTPLASYFAPRISTVGLDSVGVGRWMADQAVSSAEGRPVKADFPEPTTFLIERESTVGRKKS</sequence>
<comment type="caution">
    <text evidence="5">The sequence shown here is derived from an EMBL/GenBank/DDBJ whole genome shotgun (WGS) entry which is preliminary data.</text>
</comment>
<dbReference type="PANTHER" id="PTHR30146:SF138">
    <property type="entry name" value="TRANSCRIPTIONAL REGULATORY PROTEIN"/>
    <property type="match status" value="1"/>
</dbReference>
<evidence type="ECO:0000256" key="1">
    <source>
        <dbReference type="ARBA" id="ARBA00023015"/>
    </source>
</evidence>
<dbReference type="Pfam" id="PF00356">
    <property type="entry name" value="LacI"/>
    <property type="match status" value="1"/>
</dbReference>
<dbReference type="SMART" id="SM00354">
    <property type="entry name" value="HTH_LACI"/>
    <property type="match status" value="1"/>
</dbReference>
<dbReference type="Gene3D" id="3.40.50.2300">
    <property type="match status" value="2"/>
</dbReference>
<dbReference type="InterPro" id="IPR000843">
    <property type="entry name" value="HTH_LacI"/>
</dbReference>
<reference evidence="5 6" key="1">
    <citation type="submission" date="2018-05" db="EMBL/GenBank/DDBJ databases">
        <title>Evolution of GPA BGCs.</title>
        <authorList>
            <person name="Waglechner N."/>
            <person name="Wright G.D."/>
        </authorList>
    </citation>
    <scope>NUCLEOTIDE SEQUENCE [LARGE SCALE GENOMIC DNA]</scope>
    <source>
        <strain evidence="5 6">DSM 5908</strain>
    </source>
</reference>
<keyword evidence="1" id="KW-0805">Transcription regulation</keyword>
<dbReference type="GO" id="GO:0003700">
    <property type="term" value="F:DNA-binding transcription factor activity"/>
    <property type="evidence" value="ECO:0007669"/>
    <property type="project" value="TreeGrafter"/>
</dbReference>
<name>A0A428WMD9_AMYBA</name>
<evidence type="ECO:0000259" key="4">
    <source>
        <dbReference type="PROSITE" id="PS50932"/>
    </source>
</evidence>
<dbReference type="EMBL" id="QHHU01000021">
    <property type="protein sequence ID" value="RSM44251.1"/>
    <property type="molecule type" value="Genomic_DNA"/>
</dbReference>
<evidence type="ECO:0000313" key="6">
    <source>
        <dbReference type="Proteomes" id="UP000286716"/>
    </source>
</evidence>
<keyword evidence="3" id="KW-0804">Transcription</keyword>